<name>A0A9W3BKG6_BIOGL</name>
<dbReference type="Proteomes" id="UP001165740">
    <property type="component" value="Chromosome 10"/>
</dbReference>
<feature type="domain" description="EGF-like" evidence="3">
    <location>
        <begin position="601"/>
        <end position="630"/>
    </location>
</feature>
<gene>
    <name evidence="5" type="primary">LOC106074928</name>
</gene>
<dbReference type="InterPro" id="IPR035234">
    <property type="entry name" value="IgGFc-bd_N"/>
</dbReference>
<protein>
    <submittedName>
        <fullName evidence="5">Uncharacterized protein LOC106074928 isoform X1</fullName>
    </submittedName>
</protein>
<dbReference type="GO" id="GO:0005044">
    <property type="term" value="F:scavenger receptor activity"/>
    <property type="evidence" value="ECO:0007669"/>
    <property type="project" value="InterPro"/>
</dbReference>
<dbReference type="Pfam" id="PF17517">
    <property type="entry name" value="IgGFc_binding"/>
    <property type="match status" value="1"/>
</dbReference>
<dbReference type="InterPro" id="IPR042635">
    <property type="entry name" value="MEGF10/SREC1/2-like"/>
</dbReference>
<reference evidence="5" key="1">
    <citation type="submission" date="2025-08" db="UniProtKB">
        <authorList>
            <consortium name="RefSeq"/>
        </authorList>
    </citation>
    <scope>IDENTIFICATION</scope>
</reference>
<accession>A0A9W3BKG6</accession>
<feature type="transmembrane region" description="Helical" evidence="2">
    <location>
        <begin position="1159"/>
        <end position="1180"/>
    </location>
</feature>
<sequence>MKELSLQSATLFLCAQVVSLTQEYSNLMTMGKRFALMLPTVTSKSSKSTLILVSPSEELTVSLKTRHIPPTYNALDINLTVGIDIICAYNIPYNNMCENGRWITFDLMAIDIFSVTVFTMYDQTSYATFIALPLTSWGREYYVYTLDRTASMVIIAGLKPVSVTVTFRLTSTDTNFEYNGTNYSDNSEMVISLARLEGFELSFCLHPESVINLRGTKLNATWPVGVVSGSCRTNYKSPSCSVPRDTAEASFEMILPVEMFGTEHIVPIVPDRTSKGQVLIKATKKTSISVKTVSMERQTNEIEDFERIVTLESITQLNSTDGPVQVYFAQYSQCNTEQFGGVALSVVVPNNLFFCKYLFVIFTSRNARSYVIVVTPKLPEGRIKIKMDHGVTPDINWLDSYNDFDQGHISVRSGIHEIRSEGDQTFGCYIYGEGFGVEKSFAFMHPAGIAYSSKQCTMTLSTMRNNDEQDNDCDGFSEEEYYDFEDNDFDGLIDEDVATKVAGSHCAGEGFCDHEEEVCFAGCLPGYQGPCCSLLNNFCLNNDTCNPANESCPNGCQDGYYGSCCLQVKNFCLNNDTCNPVNGSCPNGCQDGYYGSCCLLECPGNCESTCNVVNGSCDKCRENYYGEYCNQSCSPGCLEDTCNKQDGSCTCKEGFYGAMCFQMKSFCRNKETCNPFNRSCPHGCQDGYYGGCCLQLKNFCLNNETCNPANRSCPNGCKDGYYGSCCLKECPGNCESICNVINGTCENCREKFYGTNCKKRCSPGCLGDTCNQWNGRCDCKEGFYGEMCLKKGLPFKEGWTCHCADGNCSENDGSCLTTDRCHNGWFAFSCQYIDIAPEADLGDMDSVRLLTDNDDSTCVNVTNNTIQATWSYLVPVTWFRLVFELKANVEDFDIKYFEKNATYLCLHPNIIYPTEWNNTIDIECEKDLHLQIQTLVVSWQGDGLCCSFHVSGSRNLAHNNVWKKVLRNYKTISKVEKVEAATDGNYETCVSVSSYQVLELTFSSSIHVNMISLYTDFKLPPRITNFKVRTWLGGKMLPLNMTSSMDDLYVSSFALDDILILRFLQISVIGGSQSLCEVEIIGDCDNPKIGFECEYFCSLTCVDQSCNYIGMCYECVEERYGKYCEEEMSTNSTETEYIENNETLFPSTTDRETDKTTNFSFLLLMVVIATLTVLYNVCFVKRKDSYPDGE</sequence>
<evidence type="ECO:0000259" key="3">
    <source>
        <dbReference type="SMART" id="SM00181"/>
    </source>
</evidence>
<dbReference type="OrthoDB" id="6130531at2759"/>
<dbReference type="RefSeq" id="XP_055900035.1">
    <property type="nucleotide sequence ID" value="XM_056044060.1"/>
</dbReference>
<organism evidence="4 5">
    <name type="scientific">Biomphalaria glabrata</name>
    <name type="common">Bloodfluke planorb</name>
    <name type="synonym">Freshwater snail</name>
    <dbReference type="NCBI Taxonomy" id="6526"/>
    <lineage>
        <taxon>Eukaryota</taxon>
        <taxon>Metazoa</taxon>
        <taxon>Spiralia</taxon>
        <taxon>Lophotrochozoa</taxon>
        <taxon>Mollusca</taxon>
        <taxon>Gastropoda</taxon>
        <taxon>Heterobranchia</taxon>
        <taxon>Euthyneura</taxon>
        <taxon>Panpulmonata</taxon>
        <taxon>Hygrophila</taxon>
        <taxon>Lymnaeoidea</taxon>
        <taxon>Planorbidae</taxon>
        <taxon>Biomphalaria</taxon>
    </lineage>
</organism>
<feature type="domain" description="EGF-like" evidence="3">
    <location>
        <begin position="729"/>
        <end position="758"/>
    </location>
</feature>
<keyword evidence="2" id="KW-1133">Transmembrane helix</keyword>
<dbReference type="PANTHER" id="PTHR24043:SF8">
    <property type="entry name" value="EGF-LIKE DOMAIN-CONTAINING PROTEIN"/>
    <property type="match status" value="1"/>
</dbReference>
<keyword evidence="2" id="KW-0472">Membrane</keyword>
<evidence type="ECO:0000313" key="5">
    <source>
        <dbReference type="RefSeq" id="XP_055900035.1"/>
    </source>
</evidence>
<dbReference type="InterPro" id="IPR000742">
    <property type="entry name" value="EGF"/>
</dbReference>
<dbReference type="SMART" id="SM00181">
    <property type="entry name" value="EGF"/>
    <property type="match status" value="4"/>
</dbReference>
<evidence type="ECO:0000256" key="1">
    <source>
        <dbReference type="ARBA" id="ARBA00022536"/>
    </source>
</evidence>
<dbReference type="AlphaFoldDB" id="A0A9W3BKG6"/>
<keyword evidence="1" id="KW-0245">EGF-like domain</keyword>
<feature type="domain" description="EGF-like" evidence="3">
    <location>
        <begin position="760"/>
        <end position="789"/>
    </location>
</feature>
<dbReference type="OMA" id="THCESDI"/>
<keyword evidence="4" id="KW-1185">Reference proteome</keyword>
<proteinExistence type="predicted"/>
<evidence type="ECO:0000313" key="4">
    <source>
        <dbReference type="Proteomes" id="UP001165740"/>
    </source>
</evidence>
<dbReference type="GeneID" id="106074928"/>
<feature type="domain" description="EGF-like" evidence="3">
    <location>
        <begin position="632"/>
        <end position="661"/>
    </location>
</feature>
<keyword evidence="2" id="KW-0812">Transmembrane</keyword>
<dbReference type="PANTHER" id="PTHR24043">
    <property type="entry name" value="SCAVENGER RECEPTOR CLASS F"/>
    <property type="match status" value="1"/>
</dbReference>
<evidence type="ECO:0000256" key="2">
    <source>
        <dbReference type="SAM" id="Phobius"/>
    </source>
</evidence>